<evidence type="ECO:0000313" key="2">
    <source>
        <dbReference type="EMBL" id="KAF2073147.1"/>
    </source>
</evidence>
<dbReference type="InterPro" id="IPR051251">
    <property type="entry name" value="STK_FNIP-Repeat"/>
</dbReference>
<dbReference type="AlphaFoldDB" id="A0A8J4PTC6"/>
<evidence type="ECO:0008006" key="4">
    <source>
        <dbReference type="Google" id="ProtNLM"/>
    </source>
</evidence>
<keyword evidence="3" id="KW-1185">Reference proteome</keyword>
<sequence length="617" mass="70262">MSTKKQETFFQIWKNKHIRYLISNIILYRGQGVRIPLSYMVHEYDHVLYLHSLGLNVVLDVKDTDTQYVDQYMQLEDRSMIQEIRFHNQEYSDIAEKTNFIPSSAENLFFQAFSSTLKKEFIPPTIKTIQIKNMVSDVNFSNNNILSDLHQLEELQLSALNQDIGPGTLPMSLKNLTIAYGRLRDGSLPPDLESLTIGPVCSVDHDLVYPETLTDFTTWNHSTNLNQLPPFLNKLNISYTVTFMDCHLPNSLTEMHYQTSFLDSSFLEWIGGNLVKLTLCFQALRLFNLVQGILPPKLRVLKMLNFHGDIYPEGIPTGVEDLYITYTSQTEIRSLSIPSTVTTCYLALYSVQRLGKNTVITLPSSITDLNISSLFPIQIPSSVTQLEFYSVSFSEVPKNSLLHFPKSITSMTFHPDPTAKINSCYLFPESLTYLNLDSSVFAQVEFKHNILQHCKQLKELHLPALRLKPGFIPNSVTKLTLKMHSFQFQVQAGLIPNSVIQLTLISLPIQQVTLDKFIPQSVRKLVLKGVHVDQYKLSDFPSQLESLDFGSCVAQDNLCANLPNHLLHIKNLPMLLSNQCALPKSLVSLEMTNLNYMYSFVSKGIKIPLHIKYIQIK</sequence>
<dbReference type="PANTHER" id="PTHR32134">
    <property type="entry name" value="FNIP REPEAT-CONTAINING PROTEIN"/>
    <property type="match status" value="1"/>
</dbReference>
<dbReference type="EMBL" id="AJWJ01000223">
    <property type="protein sequence ID" value="KAF2073147.1"/>
    <property type="molecule type" value="Genomic_DNA"/>
</dbReference>
<dbReference type="Pfam" id="PF05725">
    <property type="entry name" value="FNIP"/>
    <property type="match status" value="2"/>
</dbReference>
<accession>A0A8J4PTC6</accession>
<dbReference type="Proteomes" id="UP000695562">
    <property type="component" value="Unassembled WGS sequence"/>
</dbReference>
<proteinExistence type="predicted"/>
<dbReference type="Gene3D" id="3.80.10.10">
    <property type="entry name" value="Ribonuclease Inhibitor"/>
    <property type="match status" value="1"/>
</dbReference>
<dbReference type="PANTHER" id="PTHR32134:SF180">
    <property type="entry name" value="FNIP REPEAT-CONTAINING PROTEIN"/>
    <property type="match status" value="1"/>
</dbReference>
<dbReference type="SUPFAM" id="SSF52058">
    <property type="entry name" value="L domain-like"/>
    <property type="match status" value="2"/>
</dbReference>
<protein>
    <recommendedName>
        <fullName evidence="4">FNIP repeat-containing protein</fullName>
    </recommendedName>
</protein>
<dbReference type="InterPro" id="IPR008615">
    <property type="entry name" value="FNIP"/>
</dbReference>
<organism evidence="2 3">
    <name type="scientific">Polysphondylium violaceum</name>
    <dbReference type="NCBI Taxonomy" id="133409"/>
    <lineage>
        <taxon>Eukaryota</taxon>
        <taxon>Amoebozoa</taxon>
        <taxon>Evosea</taxon>
        <taxon>Eumycetozoa</taxon>
        <taxon>Dictyostelia</taxon>
        <taxon>Dictyosteliales</taxon>
        <taxon>Dictyosteliaceae</taxon>
        <taxon>Polysphondylium</taxon>
    </lineage>
</organism>
<reference evidence="2" key="1">
    <citation type="submission" date="2020-01" db="EMBL/GenBank/DDBJ databases">
        <title>Development of genomics and gene disruption for Polysphondylium violaceum indicates a role for the polyketide synthase stlB in stalk morphogenesis.</title>
        <authorList>
            <person name="Narita B."/>
            <person name="Kawabe Y."/>
            <person name="Kin K."/>
            <person name="Saito T."/>
            <person name="Gibbs R."/>
            <person name="Kuspa A."/>
            <person name="Muzny D."/>
            <person name="Queller D."/>
            <person name="Richards S."/>
            <person name="Strassman J."/>
            <person name="Sucgang R."/>
            <person name="Worley K."/>
            <person name="Schaap P."/>
        </authorList>
    </citation>
    <scope>NUCLEOTIDE SEQUENCE</scope>
    <source>
        <strain evidence="2">QSvi11</strain>
    </source>
</reference>
<gene>
    <name evidence="2" type="ORF">CYY_005536</name>
</gene>
<dbReference type="InterPro" id="IPR032675">
    <property type="entry name" value="LRR_dom_sf"/>
</dbReference>
<name>A0A8J4PTC6_9MYCE</name>
<keyword evidence="1" id="KW-0677">Repeat</keyword>
<evidence type="ECO:0000256" key="1">
    <source>
        <dbReference type="ARBA" id="ARBA00022737"/>
    </source>
</evidence>
<evidence type="ECO:0000313" key="3">
    <source>
        <dbReference type="Proteomes" id="UP000695562"/>
    </source>
</evidence>
<comment type="caution">
    <text evidence="2">The sequence shown here is derived from an EMBL/GenBank/DDBJ whole genome shotgun (WGS) entry which is preliminary data.</text>
</comment>